<dbReference type="Proteomes" id="UP000799754">
    <property type="component" value="Unassembled WGS sequence"/>
</dbReference>
<gene>
    <name evidence="1" type="ORF">BU25DRAFT_345137</name>
</gene>
<protein>
    <submittedName>
        <fullName evidence="1">Uncharacterized protein</fullName>
    </submittedName>
</protein>
<sequence>MSGWVLDAESDYFLPVAREIQQRCRNRIVKRTPTRHGLEVGLRPVPTRELSELP</sequence>
<evidence type="ECO:0000313" key="1">
    <source>
        <dbReference type="EMBL" id="KAF2625640.1"/>
    </source>
</evidence>
<reference evidence="1" key="1">
    <citation type="journal article" date="2020" name="Stud. Mycol.">
        <title>101 Dothideomycetes genomes: a test case for predicting lifestyles and emergence of pathogens.</title>
        <authorList>
            <person name="Haridas S."/>
            <person name="Albert R."/>
            <person name="Binder M."/>
            <person name="Bloem J."/>
            <person name="Labutti K."/>
            <person name="Salamov A."/>
            <person name="Andreopoulos B."/>
            <person name="Baker S."/>
            <person name="Barry K."/>
            <person name="Bills G."/>
            <person name="Bluhm B."/>
            <person name="Cannon C."/>
            <person name="Castanera R."/>
            <person name="Culley D."/>
            <person name="Daum C."/>
            <person name="Ezra D."/>
            <person name="Gonzalez J."/>
            <person name="Henrissat B."/>
            <person name="Kuo A."/>
            <person name="Liang C."/>
            <person name="Lipzen A."/>
            <person name="Lutzoni F."/>
            <person name="Magnuson J."/>
            <person name="Mondo S."/>
            <person name="Nolan M."/>
            <person name="Ohm R."/>
            <person name="Pangilinan J."/>
            <person name="Park H.-J."/>
            <person name="Ramirez L."/>
            <person name="Alfaro M."/>
            <person name="Sun H."/>
            <person name="Tritt A."/>
            <person name="Yoshinaga Y."/>
            <person name="Zwiers L.-H."/>
            <person name="Turgeon B."/>
            <person name="Goodwin S."/>
            <person name="Spatafora J."/>
            <person name="Crous P."/>
            <person name="Grigoriev I."/>
        </authorList>
    </citation>
    <scope>NUCLEOTIDE SEQUENCE</scope>
    <source>
        <strain evidence="1">CBS 525.71</strain>
    </source>
</reference>
<comment type="caution">
    <text evidence="1">The sequence shown here is derived from an EMBL/GenBank/DDBJ whole genome shotgun (WGS) entry which is preliminary data.</text>
</comment>
<keyword evidence="2" id="KW-1185">Reference proteome</keyword>
<proteinExistence type="predicted"/>
<organism evidence="1 2">
    <name type="scientific">Macroventuria anomochaeta</name>
    <dbReference type="NCBI Taxonomy" id="301207"/>
    <lineage>
        <taxon>Eukaryota</taxon>
        <taxon>Fungi</taxon>
        <taxon>Dikarya</taxon>
        <taxon>Ascomycota</taxon>
        <taxon>Pezizomycotina</taxon>
        <taxon>Dothideomycetes</taxon>
        <taxon>Pleosporomycetidae</taxon>
        <taxon>Pleosporales</taxon>
        <taxon>Pleosporineae</taxon>
        <taxon>Didymellaceae</taxon>
        <taxon>Macroventuria</taxon>
    </lineage>
</organism>
<dbReference type="EMBL" id="MU006724">
    <property type="protein sequence ID" value="KAF2625640.1"/>
    <property type="molecule type" value="Genomic_DNA"/>
</dbReference>
<name>A0ACB6RUF9_9PLEO</name>
<evidence type="ECO:0000313" key="2">
    <source>
        <dbReference type="Proteomes" id="UP000799754"/>
    </source>
</evidence>
<accession>A0ACB6RUF9</accession>